<evidence type="ECO:0000313" key="2">
    <source>
        <dbReference type="EMBL" id="VAW16506.1"/>
    </source>
</evidence>
<feature type="non-terminal residue" evidence="2">
    <location>
        <position position="461"/>
    </location>
</feature>
<dbReference type="Pfam" id="PF17128">
    <property type="entry name" value="DUF5107"/>
    <property type="match status" value="1"/>
</dbReference>
<accession>A0A3B0UAL5</accession>
<dbReference type="EMBL" id="UOEN01000326">
    <property type="protein sequence ID" value="VAW16506.1"/>
    <property type="molecule type" value="Genomic_DNA"/>
</dbReference>
<dbReference type="AlphaFoldDB" id="A0A3B0UAL5"/>
<dbReference type="InterPro" id="IPR033396">
    <property type="entry name" value="DUF5107"/>
</dbReference>
<proteinExistence type="predicted"/>
<sequence>MKGKILYLIAISIFFIEFCSAQKATITEKKMEMKTYMFSDPNPVPDMGKNYPYFEFNGYTNKSTQQEWNMVILENDYIIVYVNTDVGGKIWGAIEKSTGREFLYYNDVVKFRDIARRGPWTSGGLEFNYGVKGHTSTASTPQDYIIKENKDGSVSCVIGAIDLHTRTKWNVEINLQKDKAYIEIIGSWFNTGNLPQSFYHFSNAAAKTEGGLEYIFPGPHYIGHNGEVGDWPVEKDRDISFYENNDFGGNKSYHVINGFANFMGGYWHNDDFGFGNIHNYAEMPGKKIWLWGLADQGMIWENLLTDSNGQYTEFQTGGTFNQPNANSSLTPFKHREFAPHDTDLSTELYFPLKKTGGMVMATKFGVLNIIRKTDDIIEIRLSALAPLQTKLFIKSENRLLSMTEIKLQPLDLSIIEVELEVGKEFTVELGDDLLFYSSKKDYIIVDRPVLSNKAFDWDSAV</sequence>
<gene>
    <name evidence="2" type="ORF">MNBD_BACTEROID05-46</name>
</gene>
<reference evidence="2" key="1">
    <citation type="submission" date="2018-06" db="EMBL/GenBank/DDBJ databases">
        <authorList>
            <person name="Zhirakovskaya E."/>
        </authorList>
    </citation>
    <scope>NUCLEOTIDE SEQUENCE</scope>
</reference>
<evidence type="ECO:0000259" key="1">
    <source>
        <dbReference type="Pfam" id="PF17128"/>
    </source>
</evidence>
<name>A0A3B0UAL5_9ZZZZ</name>
<feature type="domain" description="DUF5107" evidence="1">
    <location>
        <begin position="47"/>
        <end position="351"/>
    </location>
</feature>
<protein>
    <submittedName>
        <fullName evidence="2">TPR-domain containing protein</fullName>
    </submittedName>
</protein>
<organism evidence="2">
    <name type="scientific">hydrothermal vent metagenome</name>
    <dbReference type="NCBI Taxonomy" id="652676"/>
    <lineage>
        <taxon>unclassified sequences</taxon>
        <taxon>metagenomes</taxon>
        <taxon>ecological metagenomes</taxon>
    </lineage>
</organism>